<gene>
    <name evidence="1" type="ORF">ALPR1_08183</name>
</gene>
<dbReference type="eggNOG" id="ENOG50327TJ">
    <property type="taxonomic scope" value="Bacteria"/>
</dbReference>
<sequence length="194" mass="21883">MLCVESLAQNLKYFGQTEIGFLYGRSDELWDGNHENRINFTLMTFNGIQFTENHSIGLTTGLDQYDDISIIPLALGWRSILGKEGKIKYTGGLDIGSGLTWLEKNERNEWSKTWYEGGFLVSPSLGIGLPTKGGKTAFSFSIAYKRQVFSRFHGILSTFGTTTIPNDQLPPEYSSLTEDQFLFRSFVFRAGLMF</sequence>
<dbReference type="EMBL" id="AAXU02000001">
    <property type="protein sequence ID" value="EAZ79587.2"/>
    <property type="molecule type" value="Genomic_DNA"/>
</dbReference>
<dbReference type="Proteomes" id="UP000003919">
    <property type="component" value="Unassembled WGS sequence"/>
</dbReference>
<proteinExistence type="predicted"/>
<evidence type="ECO:0000313" key="1">
    <source>
        <dbReference type="EMBL" id="EAZ79587.2"/>
    </source>
</evidence>
<dbReference type="AlphaFoldDB" id="A3I1C1"/>
<keyword evidence="2" id="KW-1185">Reference proteome</keyword>
<organism evidence="1 2">
    <name type="scientific">Algoriphagus machipongonensis</name>
    <dbReference type="NCBI Taxonomy" id="388413"/>
    <lineage>
        <taxon>Bacteria</taxon>
        <taxon>Pseudomonadati</taxon>
        <taxon>Bacteroidota</taxon>
        <taxon>Cytophagia</taxon>
        <taxon>Cytophagales</taxon>
        <taxon>Cyclobacteriaceae</taxon>
        <taxon>Algoriphagus</taxon>
    </lineage>
</organism>
<protein>
    <recommendedName>
        <fullName evidence="3">Outer membrane protein beta-barrel domain-containing protein</fullName>
    </recommendedName>
</protein>
<accession>A3I1C1</accession>
<name>A3I1C1_9BACT</name>
<evidence type="ECO:0008006" key="3">
    <source>
        <dbReference type="Google" id="ProtNLM"/>
    </source>
</evidence>
<evidence type="ECO:0000313" key="2">
    <source>
        <dbReference type="Proteomes" id="UP000003919"/>
    </source>
</evidence>
<reference evidence="1 2" key="1">
    <citation type="journal article" date="2011" name="J. Bacteriol.">
        <title>Complete genome sequence of Algoriphagus sp. PR1, bacterial prey of a colony-forming choanoflagellate.</title>
        <authorList>
            <person name="Alegado R.A."/>
            <person name="Ferriera S."/>
            <person name="Nusbaum C."/>
            <person name="Young S.K."/>
            <person name="Zeng Q."/>
            <person name="Imamovic A."/>
            <person name="Fairclough S.R."/>
            <person name="King N."/>
        </authorList>
    </citation>
    <scope>NUCLEOTIDE SEQUENCE [LARGE SCALE GENOMIC DNA]</scope>
    <source>
        <strain evidence="1 2">PR1</strain>
    </source>
</reference>
<dbReference type="STRING" id="388413.ALPR1_08183"/>
<comment type="caution">
    <text evidence="1">The sequence shown here is derived from an EMBL/GenBank/DDBJ whole genome shotgun (WGS) entry which is preliminary data.</text>
</comment>
<dbReference type="HOGENOM" id="CLU_1376190_0_0_10"/>